<reference evidence="2" key="1">
    <citation type="submission" date="2023-10" db="EMBL/GenBank/DDBJ databases">
        <authorList>
            <person name="Chen Y."/>
            <person name="Shah S."/>
            <person name="Dougan E. K."/>
            <person name="Thang M."/>
            <person name="Chan C."/>
        </authorList>
    </citation>
    <scope>NUCLEOTIDE SEQUENCE [LARGE SCALE GENOMIC DNA]</scope>
</reference>
<organism evidence="2 3">
    <name type="scientific">Prorocentrum cordatum</name>
    <dbReference type="NCBI Taxonomy" id="2364126"/>
    <lineage>
        <taxon>Eukaryota</taxon>
        <taxon>Sar</taxon>
        <taxon>Alveolata</taxon>
        <taxon>Dinophyceae</taxon>
        <taxon>Prorocentrales</taxon>
        <taxon>Prorocentraceae</taxon>
        <taxon>Prorocentrum</taxon>
    </lineage>
</organism>
<proteinExistence type="predicted"/>
<dbReference type="PANTHER" id="PTHR19446">
    <property type="entry name" value="REVERSE TRANSCRIPTASES"/>
    <property type="match status" value="1"/>
</dbReference>
<feature type="non-terminal residue" evidence="2">
    <location>
        <position position="753"/>
    </location>
</feature>
<dbReference type="CDD" id="cd01650">
    <property type="entry name" value="RT_nLTR_like"/>
    <property type="match status" value="1"/>
</dbReference>
<dbReference type="EMBL" id="CAUYUJ010014014">
    <property type="protein sequence ID" value="CAK0837112.1"/>
    <property type="molecule type" value="Genomic_DNA"/>
</dbReference>
<dbReference type="PROSITE" id="PS50878">
    <property type="entry name" value="RT_POL"/>
    <property type="match status" value="1"/>
</dbReference>
<dbReference type="InterPro" id="IPR000477">
    <property type="entry name" value="RT_dom"/>
</dbReference>
<dbReference type="SUPFAM" id="SSF56672">
    <property type="entry name" value="DNA/RNA polymerases"/>
    <property type="match status" value="1"/>
</dbReference>
<feature type="non-terminal residue" evidence="2">
    <location>
        <position position="1"/>
    </location>
</feature>
<name>A0ABN9SX40_9DINO</name>
<dbReference type="Proteomes" id="UP001189429">
    <property type="component" value="Unassembled WGS sequence"/>
</dbReference>
<accession>A0ABN9SX40</accession>
<evidence type="ECO:0000313" key="3">
    <source>
        <dbReference type="Proteomes" id="UP001189429"/>
    </source>
</evidence>
<dbReference type="Pfam" id="PF00078">
    <property type="entry name" value="RVT_1"/>
    <property type="match status" value="1"/>
</dbReference>
<comment type="caution">
    <text evidence="2">The sequence shown here is derived from an EMBL/GenBank/DDBJ whole genome shotgun (WGS) entry which is preliminary data.</text>
</comment>
<sequence>DDQPDTEHRQLLLLKRAMITISLEMNKDGRTAAATAPAYRLGCAIRCLRAVEDGRWIAVQRPIDDYPGLLHGAQIQAAFAWGGPLSKSCATGLQLAREDIRQDLHDLSWVSAQLPAEAMAGELARHWSEVFAAGNVDADKLESWLQECSADGPAACRYGKSLALWQLTSSSTLRALWIPTAIADLRAAYADEPGGAGTGDHTFNLGILCCMPKKPVEQRPELGDVYTAESTRPLSLVDVSNRLIAAACKQRWESPLGQCVSQAQRGFLPGRSMLANVTELERHAMLTALSKPEGIMVLVDFRAAFPSVSRGFLRRCLEGLGMPDGALRVLDALYDSGQCAVSRWPGFALRSGIRQGCPLSPLIFAAAMDLLLRVLSRRPGPEVLIRAFADDVGIVLADMRRQLPILQQALSEFGDLSGMVANLPETVGIPLWEDTLDAASAVVSEACPAWAGLPLKRAAVDLGCAVGRGRAGQIWHTAVKRFRERVEGWTWSEMGLHFATVPCDTYALPVLPFIAQAALPSQEALLAEAWATRRAAPGPGFWCVQSDLWPLREHFDMPCSFGSLEVVARAAQMRVFFCENSAHGGLQLDGKALQPRTARGATSYLIRGAAWAGRFDSAMPQVLLGTVAQLATSGVTVDHVGRLVATGGRRFQAAARGPIEQTQRTPPRIRIRHKLDQWALPGTPRIIAERFELTLQRLRRLVTPRVVAAVFSTGWNRWCTARRFKNTMGIHNFCQLGCGGQAQDSVEHYSRGR</sequence>
<keyword evidence="3" id="KW-1185">Reference proteome</keyword>
<protein>
    <recommendedName>
        <fullName evidence="1">Reverse transcriptase domain-containing protein</fullName>
    </recommendedName>
</protein>
<evidence type="ECO:0000313" key="2">
    <source>
        <dbReference type="EMBL" id="CAK0837112.1"/>
    </source>
</evidence>
<feature type="domain" description="Reverse transcriptase" evidence="1">
    <location>
        <begin position="192"/>
        <end position="455"/>
    </location>
</feature>
<dbReference type="InterPro" id="IPR043502">
    <property type="entry name" value="DNA/RNA_pol_sf"/>
</dbReference>
<gene>
    <name evidence="2" type="ORF">PCOR1329_LOCUS33397</name>
</gene>
<evidence type="ECO:0000259" key="1">
    <source>
        <dbReference type="PROSITE" id="PS50878"/>
    </source>
</evidence>